<evidence type="ECO:0000259" key="6">
    <source>
        <dbReference type="Pfam" id="PF04542"/>
    </source>
</evidence>
<evidence type="ECO:0000259" key="7">
    <source>
        <dbReference type="Pfam" id="PF08281"/>
    </source>
</evidence>
<dbReference type="Pfam" id="PF04542">
    <property type="entry name" value="Sigma70_r2"/>
    <property type="match status" value="1"/>
</dbReference>
<dbReference type="Pfam" id="PF08281">
    <property type="entry name" value="Sigma70_r4_2"/>
    <property type="match status" value="1"/>
</dbReference>
<dbReference type="Gene3D" id="1.10.1740.10">
    <property type="match status" value="1"/>
</dbReference>
<dbReference type="InterPro" id="IPR007627">
    <property type="entry name" value="RNA_pol_sigma70_r2"/>
</dbReference>
<name>A0A7C9ITK9_9RHOB</name>
<evidence type="ECO:0000256" key="5">
    <source>
        <dbReference type="ARBA" id="ARBA00023163"/>
    </source>
</evidence>
<dbReference type="InterPro" id="IPR013249">
    <property type="entry name" value="RNA_pol_sigma70_r4_t2"/>
</dbReference>
<dbReference type="PANTHER" id="PTHR43133:SF50">
    <property type="entry name" value="ECF RNA POLYMERASE SIGMA FACTOR SIGM"/>
    <property type="match status" value="1"/>
</dbReference>
<keyword evidence="9" id="KW-1185">Reference proteome</keyword>
<gene>
    <name evidence="8" type="ORF">GQ651_13485</name>
</gene>
<evidence type="ECO:0000256" key="4">
    <source>
        <dbReference type="ARBA" id="ARBA00023125"/>
    </source>
</evidence>
<organism evidence="8 9">
    <name type="scientific">Kangsaoukella pontilimi</name>
    <dbReference type="NCBI Taxonomy" id="2691042"/>
    <lineage>
        <taxon>Bacteria</taxon>
        <taxon>Pseudomonadati</taxon>
        <taxon>Pseudomonadota</taxon>
        <taxon>Alphaproteobacteria</taxon>
        <taxon>Rhodobacterales</taxon>
        <taxon>Paracoccaceae</taxon>
        <taxon>Kangsaoukella</taxon>
    </lineage>
</organism>
<dbReference type="InterPro" id="IPR039425">
    <property type="entry name" value="RNA_pol_sigma-70-like"/>
</dbReference>
<evidence type="ECO:0000256" key="2">
    <source>
        <dbReference type="ARBA" id="ARBA00023015"/>
    </source>
</evidence>
<proteinExistence type="inferred from homology"/>
<sequence length="176" mass="19296">MEASDERLAMAAAAGDDAAFAALLARHYDRVFRLAFRLTGRAAEAEDLTQDVALALPAKLRGFRGDARFTTWLYRVVVNAASDRRRRSASRSRAALGWGEVERARRSEATEAAAAQTWLEDAMSTLPEALRDTVALVLDDLTHREAAEVLGVSEGTVSWRISEAKKHLKALKEAEA</sequence>
<evidence type="ECO:0000256" key="3">
    <source>
        <dbReference type="ARBA" id="ARBA00023082"/>
    </source>
</evidence>
<evidence type="ECO:0000256" key="1">
    <source>
        <dbReference type="ARBA" id="ARBA00010641"/>
    </source>
</evidence>
<dbReference type="SUPFAM" id="SSF88946">
    <property type="entry name" value="Sigma2 domain of RNA polymerase sigma factors"/>
    <property type="match status" value="1"/>
</dbReference>
<comment type="similarity">
    <text evidence="1">Belongs to the sigma-70 factor family. ECF subfamily.</text>
</comment>
<keyword evidence="3" id="KW-0731">Sigma factor</keyword>
<dbReference type="InterPro" id="IPR013325">
    <property type="entry name" value="RNA_pol_sigma_r2"/>
</dbReference>
<dbReference type="AlphaFoldDB" id="A0A7C9ITK9"/>
<dbReference type="GO" id="GO:0016987">
    <property type="term" value="F:sigma factor activity"/>
    <property type="evidence" value="ECO:0007669"/>
    <property type="project" value="UniProtKB-KW"/>
</dbReference>
<dbReference type="GO" id="GO:0006352">
    <property type="term" value="P:DNA-templated transcription initiation"/>
    <property type="evidence" value="ECO:0007669"/>
    <property type="project" value="InterPro"/>
</dbReference>
<feature type="domain" description="RNA polymerase sigma factor 70 region 4 type 2" evidence="7">
    <location>
        <begin position="118"/>
        <end position="168"/>
    </location>
</feature>
<feature type="domain" description="RNA polymerase sigma-70 region 2" evidence="6">
    <location>
        <begin position="24"/>
        <end position="89"/>
    </location>
</feature>
<dbReference type="NCBIfam" id="TIGR02937">
    <property type="entry name" value="sigma70-ECF"/>
    <property type="match status" value="1"/>
</dbReference>
<dbReference type="EMBL" id="WUPT01000002">
    <property type="protein sequence ID" value="MXQ08865.1"/>
    <property type="molecule type" value="Genomic_DNA"/>
</dbReference>
<dbReference type="Gene3D" id="1.10.10.10">
    <property type="entry name" value="Winged helix-like DNA-binding domain superfamily/Winged helix DNA-binding domain"/>
    <property type="match status" value="1"/>
</dbReference>
<protein>
    <submittedName>
        <fullName evidence="8">Sigma-70 family RNA polymerase sigma factor</fullName>
    </submittedName>
</protein>
<keyword evidence="2" id="KW-0805">Transcription regulation</keyword>
<comment type="caution">
    <text evidence="8">The sequence shown here is derived from an EMBL/GenBank/DDBJ whole genome shotgun (WGS) entry which is preliminary data.</text>
</comment>
<dbReference type="InterPro" id="IPR013324">
    <property type="entry name" value="RNA_pol_sigma_r3/r4-like"/>
</dbReference>
<dbReference type="GO" id="GO:0003677">
    <property type="term" value="F:DNA binding"/>
    <property type="evidence" value="ECO:0007669"/>
    <property type="project" value="UniProtKB-KW"/>
</dbReference>
<dbReference type="SUPFAM" id="SSF88659">
    <property type="entry name" value="Sigma3 and sigma4 domains of RNA polymerase sigma factors"/>
    <property type="match status" value="1"/>
</dbReference>
<dbReference type="CDD" id="cd06171">
    <property type="entry name" value="Sigma70_r4"/>
    <property type="match status" value="1"/>
</dbReference>
<dbReference type="PANTHER" id="PTHR43133">
    <property type="entry name" value="RNA POLYMERASE ECF-TYPE SIGMA FACTO"/>
    <property type="match status" value="1"/>
</dbReference>
<reference evidence="8 9" key="2">
    <citation type="submission" date="2020-03" db="EMBL/GenBank/DDBJ databases">
        <title>Kangsaoukella pontilimi gen. nov., sp. nov., a new member of the family Rhodobacteraceae isolated from a tidal mudflat.</title>
        <authorList>
            <person name="Kim I.S."/>
        </authorList>
    </citation>
    <scope>NUCLEOTIDE SEQUENCE [LARGE SCALE GENOMIC DNA]</scope>
    <source>
        <strain evidence="8 9">GH1-50</strain>
    </source>
</reference>
<dbReference type="Proteomes" id="UP000480350">
    <property type="component" value="Unassembled WGS sequence"/>
</dbReference>
<reference evidence="8 9" key="1">
    <citation type="submission" date="2019-12" db="EMBL/GenBank/DDBJ databases">
        <authorList>
            <person name="Lee S.D."/>
        </authorList>
    </citation>
    <scope>NUCLEOTIDE SEQUENCE [LARGE SCALE GENOMIC DNA]</scope>
    <source>
        <strain evidence="8 9">GH1-50</strain>
    </source>
</reference>
<evidence type="ECO:0000313" key="9">
    <source>
        <dbReference type="Proteomes" id="UP000480350"/>
    </source>
</evidence>
<dbReference type="InterPro" id="IPR014284">
    <property type="entry name" value="RNA_pol_sigma-70_dom"/>
</dbReference>
<accession>A0A7C9ITK9</accession>
<keyword evidence="4" id="KW-0238">DNA-binding</keyword>
<dbReference type="InterPro" id="IPR036388">
    <property type="entry name" value="WH-like_DNA-bd_sf"/>
</dbReference>
<evidence type="ECO:0000313" key="8">
    <source>
        <dbReference type="EMBL" id="MXQ08865.1"/>
    </source>
</evidence>
<dbReference type="RefSeq" id="WP_160764758.1">
    <property type="nucleotide sequence ID" value="NZ_WUPT01000002.1"/>
</dbReference>
<keyword evidence="5" id="KW-0804">Transcription</keyword>